<dbReference type="Pfam" id="PF00892">
    <property type="entry name" value="EamA"/>
    <property type="match status" value="2"/>
</dbReference>
<reference evidence="7 8" key="1">
    <citation type="submission" date="2020-02" db="EMBL/GenBank/DDBJ databases">
        <title>A complete genome of a marine bacterium Vibrio sp. ZWAL4003 isolated from the mangrove sediment with the ability to degrade polysaccharides.</title>
        <authorList>
            <person name="Wu J."/>
            <person name="Qu W."/>
            <person name="Zeng R."/>
        </authorList>
    </citation>
    <scope>NUCLEOTIDE SEQUENCE [LARGE SCALE GENOMIC DNA]</scope>
    <source>
        <strain evidence="7 8">ZWAL4003</strain>
    </source>
</reference>
<feature type="transmembrane region" description="Helical" evidence="5">
    <location>
        <begin position="246"/>
        <end position="267"/>
    </location>
</feature>
<evidence type="ECO:0000256" key="4">
    <source>
        <dbReference type="ARBA" id="ARBA00023136"/>
    </source>
</evidence>
<dbReference type="GO" id="GO:0016020">
    <property type="term" value="C:membrane"/>
    <property type="evidence" value="ECO:0007669"/>
    <property type="project" value="UniProtKB-SubCell"/>
</dbReference>
<feature type="transmembrane region" description="Helical" evidence="5">
    <location>
        <begin position="7"/>
        <end position="25"/>
    </location>
</feature>
<name>A0A6G7CQD5_9VIBR</name>
<feature type="transmembrane region" description="Helical" evidence="5">
    <location>
        <begin position="149"/>
        <end position="167"/>
    </location>
</feature>
<dbReference type="PANTHER" id="PTHR22911:SF6">
    <property type="entry name" value="SOLUTE CARRIER FAMILY 35 MEMBER G1"/>
    <property type="match status" value="1"/>
</dbReference>
<feature type="transmembrane region" description="Helical" evidence="5">
    <location>
        <begin position="126"/>
        <end position="143"/>
    </location>
</feature>
<feature type="transmembrane region" description="Helical" evidence="5">
    <location>
        <begin position="37"/>
        <end position="58"/>
    </location>
</feature>
<feature type="transmembrane region" description="Helical" evidence="5">
    <location>
        <begin position="215"/>
        <end position="234"/>
    </location>
</feature>
<proteinExistence type="predicted"/>
<feature type="transmembrane region" description="Helical" evidence="5">
    <location>
        <begin position="273"/>
        <end position="293"/>
    </location>
</feature>
<keyword evidence="2 5" id="KW-0812">Transmembrane</keyword>
<dbReference type="EMBL" id="CP049332">
    <property type="protein sequence ID" value="QIH44302.1"/>
    <property type="molecule type" value="Genomic_DNA"/>
</dbReference>
<feature type="domain" description="EamA" evidence="6">
    <location>
        <begin position="149"/>
        <end position="290"/>
    </location>
</feature>
<evidence type="ECO:0000256" key="1">
    <source>
        <dbReference type="ARBA" id="ARBA00004141"/>
    </source>
</evidence>
<evidence type="ECO:0000256" key="3">
    <source>
        <dbReference type="ARBA" id="ARBA00022989"/>
    </source>
</evidence>
<evidence type="ECO:0000256" key="2">
    <source>
        <dbReference type="ARBA" id="ARBA00022692"/>
    </source>
</evidence>
<feature type="transmembrane region" description="Helical" evidence="5">
    <location>
        <begin position="70"/>
        <end position="90"/>
    </location>
</feature>
<comment type="subcellular location">
    <subcellularLocation>
        <location evidence="1">Membrane</location>
        <topology evidence="1">Multi-pass membrane protein</topology>
    </subcellularLocation>
</comment>
<dbReference type="InterPro" id="IPR000620">
    <property type="entry name" value="EamA_dom"/>
</dbReference>
<evidence type="ECO:0000259" key="6">
    <source>
        <dbReference type="Pfam" id="PF00892"/>
    </source>
</evidence>
<dbReference type="InterPro" id="IPR037185">
    <property type="entry name" value="EmrE-like"/>
</dbReference>
<evidence type="ECO:0000313" key="8">
    <source>
        <dbReference type="Proteomes" id="UP000503003"/>
    </source>
</evidence>
<evidence type="ECO:0000256" key="5">
    <source>
        <dbReference type="SAM" id="Phobius"/>
    </source>
</evidence>
<keyword evidence="8" id="KW-1185">Reference proteome</keyword>
<dbReference type="PANTHER" id="PTHR22911">
    <property type="entry name" value="ACYL-MALONYL CONDENSING ENZYME-RELATED"/>
    <property type="match status" value="1"/>
</dbReference>
<keyword evidence="4 5" id="KW-0472">Membrane</keyword>
<feature type="transmembrane region" description="Helical" evidence="5">
    <location>
        <begin position="179"/>
        <end position="200"/>
    </location>
</feature>
<dbReference type="SUPFAM" id="SSF103481">
    <property type="entry name" value="Multidrug resistance efflux transporter EmrE"/>
    <property type="match status" value="2"/>
</dbReference>
<dbReference type="KEGG" id="vzi:G5S32_20355"/>
<organism evidence="7 8">
    <name type="scientific">Vibrio ziniensis</name>
    <dbReference type="NCBI Taxonomy" id="2711221"/>
    <lineage>
        <taxon>Bacteria</taxon>
        <taxon>Pseudomonadati</taxon>
        <taxon>Pseudomonadota</taxon>
        <taxon>Gammaproteobacteria</taxon>
        <taxon>Vibrionales</taxon>
        <taxon>Vibrionaceae</taxon>
        <taxon>Vibrio</taxon>
    </lineage>
</organism>
<sequence length="307" mass="33883">MLFKNRAVPYMLISTFSMSLTGLILKKLTEMMGIELLTFLRFLMPALLLFAMVAVSKLPLPPRTVLKPIIIRGLCIAACQLCFIASLNTLTLVESSVLFGTGPLFIAVLEKLFFKVNIKTETKFGLVATFAGVLLLAGDVTGIQFRPELLFGLGAGLFNAGSQVSLFRASKREVKPAVLNSWTFLIAAIAVLPLSFIFGLSDMDTQILLEPQHNLLVWGCLFVLSITVVGNQILRSKAYKLADSNSQLAPLIFTNLLFTAIWQVLFFDETFSHYQVVGIALIIIASLMNSFAAKVFKHFFHTKAHQV</sequence>
<gene>
    <name evidence="7" type="ORF">G5S32_20355</name>
</gene>
<dbReference type="AlphaFoldDB" id="A0A6G7CQD5"/>
<dbReference type="Proteomes" id="UP000503003">
    <property type="component" value="Chromosome 2"/>
</dbReference>
<evidence type="ECO:0000313" key="7">
    <source>
        <dbReference type="EMBL" id="QIH44302.1"/>
    </source>
</evidence>
<feature type="domain" description="EamA" evidence="6">
    <location>
        <begin position="7"/>
        <end position="136"/>
    </location>
</feature>
<dbReference type="RefSeq" id="WP_165313962.1">
    <property type="nucleotide sequence ID" value="NZ_CP049332.1"/>
</dbReference>
<keyword evidence="3 5" id="KW-1133">Transmembrane helix</keyword>
<protein>
    <submittedName>
        <fullName evidence="7">EamA family transporter</fullName>
    </submittedName>
</protein>
<feature type="transmembrane region" description="Helical" evidence="5">
    <location>
        <begin position="96"/>
        <end position="114"/>
    </location>
</feature>
<accession>A0A6G7CQD5</accession>